<keyword evidence="1" id="KW-0812">Transmembrane</keyword>
<proteinExistence type="predicted"/>
<evidence type="ECO:0000313" key="3">
    <source>
        <dbReference type="Proteomes" id="UP001597118"/>
    </source>
</evidence>
<gene>
    <name evidence="2" type="ORF">ACFSAH_16105</name>
</gene>
<comment type="caution">
    <text evidence="2">The sequence shown here is derived from an EMBL/GenBank/DDBJ whole genome shotgun (WGS) entry which is preliminary data.</text>
</comment>
<name>A0ABW4IHB2_9SPHI</name>
<keyword evidence="1" id="KW-1133">Transmembrane helix</keyword>
<evidence type="ECO:0008006" key="4">
    <source>
        <dbReference type="Google" id="ProtNLM"/>
    </source>
</evidence>
<evidence type="ECO:0000256" key="1">
    <source>
        <dbReference type="SAM" id="Phobius"/>
    </source>
</evidence>
<organism evidence="2 3">
    <name type="scientific">Pseudopedobacter beijingensis</name>
    <dbReference type="NCBI Taxonomy" id="1207056"/>
    <lineage>
        <taxon>Bacteria</taxon>
        <taxon>Pseudomonadati</taxon>
        <taxon>Bacteroidota</taxon>
        <taxon>Sphingobacteriia</taxon>
        <taxon>Sphingobacteriales</taxon>
        <taxon>Sphingobacteriaceae</taxon>
        <taxon>Pseudopedobacter</taxon>
    </lineage>
</organism>
<dbReference type="RefSeq" id="WP_379663765.1">
    <property type="nucleotide sequence ID" value="NZ_JBHUDG010000047.1"/>
</dbReference>
<sequence length="107" mass="12522">MSVEVGNRQYERYWRKSAETWFIHSLILVLFGFPWNVFSLLALLFSLITIRENKHKNLEKANKYSGITRFFVIIATGIFGCIILAFLLYGAIIFFFYIISGGDLNWK</sequence>
<feature type="transmembrane region" description="Helical" evidence="1">
    <location>
        <begin position="21"/>
        <end position="50"/>
    </location>
</feature>
<keyword evidence="1" id="KW-0472">Membrane</keyword>
<keyword evidence="3" id="KW-1185">Reference proteome</keyword>
<dbReference type="Proteomes" id="UP001597118">
    <property type="component" value="Unassembled WGS sequence"/>
</dbReference>
<protein>
    <recommendedName>
        <fullName evidence="4">Interferon-induced transmembrane protein</fullName>
    </recommendedName>
</protein>
<dbReference type="EMBL" id="JBHUDG010000047">
    <property type="protein sequence ID" value="MFD1631397.1"/>
    <property type="molecule type" value="Genomic_DNA"/>
</dbReference>
<accession>A0ABW4IHB2</accession>
<feature type="transmembrane region" description="Helical" evidence="1">
    <location>
        <begin position="70"/>
        <end position="99"/>
    </location>
</feature>
<evidence type="ECO:0000313" key="2">
    <source>
        <dbReference type="EMBL" id="MFD1631397.1"/>
    </source>
</evidence>
<reference evidence="3" key="1">
    <citation type="journal article" date="2019" name="Int. J. Syst. Evol. Microbiol.">
        <title>The Global Catalogue of Microorganisms (GCM) 10K type strain sequencing project: providing services to taxonomists for standard genome sequencing and annotation.</title>
        <authorList>
            <consortium name="The Broad Institute Genomics Platform"/>
            <consortium name="The Broad Institute Genome Sequencing Center for Infectious Disease"/>
            <person name="Wu L."/>
            <person name="Ma J."/>
        </authorList>
    </citation>
    <scope>NUCLEOTIDE SEQUENCE [LARGE SCALE GENOMIC DNA]</scope>
    <source>
        <strain evidence="3">CCUG 53762</strain>
    </source>
</reference>